<evidence type="ECO:0000313" key="7">
    <source>
        <dbReference type="EMBL" id="NDV11809.1"/>
    </source>
</evidence>
<name>A0A6B2KPA7_9NEIS</name>
<evidence type="ECO:0000313" key="8">
    <source>
        <dbReference type="Proteomes" id="UP000482578"/>
    </source>
</evidence>
<dbReference type="PANTHER" id="PTHR30419">
    <property type="entry name" value="HTH-TYPE TRANSCRIPTIONAL REGULATOR YBHD"/>
    <property type="match status" value="1"/>
</dbReference>
<proteinExistence type="inferred from homology"/>
<dbReference type="FunFam" id="1.10.10.10:FF:000001">
    <property type="entry name" value="LysR family transcriptional regulator"/>
    <property type="match status" value="1"/>
</dbReference>
<dbReference type="InterPro" id="IPR050950">
    <property type="entry name" value="HTH-type_LysR_regulators"/>
</dbReference>
<evidence type="ECO:0000259" key="6">
    <source>
        <dbReference type="PROSITE" id="PS50931"/>
    </source>
</evidence>
<dbReference type="SUPFAM" id="SSF46785">
    <property type="entry name" value="Winged helix' DNA-binding domain"/>
    <property type="match status" value="1"/>
</dbReference>
<organism evidence="7 8">
    <name type="scientific">Crenobacter caeni</name>
    <dbReference type="NCBI Taxonomy" id="2705474"/>
    <lineage>
        <taxon>Bacteria</taxon>
        <taxon>Pseudomonadati</taxon>
        <taxon>Pseudomonadota</taxon>
        <taxon>Betaproteobacteria</taxon>
        <taxon>Neisseriales</taxon>
        <taxon>Neisseriaceae</taxon>
        <taxon>Crenobacter</taxon>
    </lineage>
</organism>
<keyword evidence="4" id="KW-0804">Transcription</keyword>
<dbReference type="Gene3D" id="3.40.190.290">
    <property type="match status" value="1"/>
</dbReference>
<dbReference type="CDD" id="cd05466">
    <property type="entry name" value="PBP2_LTTR_substrate"/>
    <property type="match status" value="1"/>
</dbReference>
<dbReference type="PANTHER" id="PTHR30419:SF8">
    <property type="entry name" value="NITROGEN ASSIMILATION TRANSCRIPTIONAL ACTIVATOR-RELATED"/>
    <property type="match status" value="1"/>
</dbReference>
<sequence length="321" mass="35746">MDLKRLRYFCTIVEQGQISRAAEVLCITQPALSQRLHELEEELGVPLILRKGRQWKVTEAGKLLYQRARRILMLVEETSSDVQELTEGSNTRIAIGISTMCLSVLLDVLPLLYEIMPGIKFRLIHGNFTNLEALVNKHQIDFAITQPPHDASAYQVYPLPPRAFCALVAGRYRNELTGSAIHLSELTSTPLVVTRRTFGAEIDDFLLDSIRKVIPRPNILIDCHDIRTLMDVIDTGIDAVAVVPESELARRTLHHSEARKLVGLPDSFNAAIIHQQDHFLSSAARFVIQKIIEHAASQNAPTADNGNRQASALPQPDASIA</sequence>
<dbReference type="GO" id="GO:0003700">
    <property type="term" value="F:DNA-binding transcription factor activity"/>
    <property type="evidence" value="ECO:0007669"/>
    <property type="project" value="InterPro"/>
</dbReference>
<dbReference type="InterPro" id="IPR036390">
    <property type="entry name" value="WH_DNA-bd_sf"/>
</dbReference>
<protein>
    <submittedName>
        <fullName evidence="7">LysR family transcriptional regulator</fullName>
    </submittedName>
</protein>
<dbReference type="Proteomes" id="UP000482578">
    <property type="component" value="Unassembled WGS sequence"/>
</dbReference>
<gene>
    <name evidence="7" type="ORF">GZH52_03225</name>
</gene>
<dbReference type="Pfam" id="PF00126">
    <property type="entry name" value="HTH_1"/>
    <property type="match status" value="1"/>
</dbReference>
<keyword evidence="3" id="KW-0238">DNA-binding</keyword>
<dbReference type="Pfam" id="PF03466">
    <property type="entry name" value="LysR_substrate"/>
    <property type="match status" value="1"/>
</dbReference>
<evidence type="ECO:0000256" key="2">
    <source>
        <dbReference type="ARBA" id="ARBA00023015"/>
    </source>
</evidence>
<dbReference type="PROSITE" id="PS50931">
    <property type="entry name" value="HTH_LYSR"/>
    <property type="match status" value="1"/>
</dbReference>
<dbReference type="AlphaFoldDB" id="A0A6B2KPA7"/>
<dbReference type="GO" id="GO:0003677">
    <property type="term" value="F:DNA binding"/>
    <property type="evidence" value="ECO:0007669"/>
    <property type="project" value="UniProtKB-KW"/>
</dbReference>
<dbReference type="InterPro" id="IPR036388">
    <property type="entry name" value="WH-like_DNA-bd_sf"/>
</dbReference>
<dbReference type="PRINTS" id="PR00039">
    <property type="entry name" value="HTHLYSR"/>
</dbReference>
<keyword evidence="8" id="KW-1185">Reference proteome</keyword>
<comment type="caution">
    <text evidence="7">The sequence shown here is derived from an EMBL/GenBank/DDBJ whole genome shotgun (WGS) entry which is preliminary data.</text>
</comment>
<evidence type="ECO:0000256" key="1">
    <source>
        <dbReference type="ARBA" id="ARBA00009437"/>
    </source>
</evidence>
<reference evidence="7 8" key="1">
    <citation type="submission" date="2020-02" db="EMBL/GenBank/DDBJ databases">
        <authorList>
            <person name="Yang Z."/>
        </authorList>
    </citation>
    <scope>NUCLEOTIDE SEQUENCE [LARGE SCALE GENOMIC DNA]</scope>
    <source>
        <strain evidence="7 8">HX-7-9</strain>
    </source>
</reference>
<evidence type="ECO:0000256" key="4">
    <source>
        <dbReference type="ARBA" id="ARBA00023163"/>
    </source>
</evidence>
<comment type="similarity">
    <text evidence="1">Belongs to the LysR transcriptional regulatory family.</text>
</comment>
<feature type="domain" description="HTH lysR-type" evidence="6">
    <location>
        <begin position="1"/>
        <end position="58"/>
    </location>
</feature>
<accession>A0A6B2KPA7</accession>
<dbReference type="InterPro" id="IPR005119">
    <property type="entry name" value="LysR_subst-bd"/>
</dbReference>
<evidence type="ECO:0000256" key="5">
    <source>
        <dbReference type="SAM" id="MobiDB-lite"/>
    </source>
</evidence>
<dbReference type="GO" id="GO:0005829">
    <property type="term" value="C:cytosol"/>
    <property type="evidence" value="ECO:0007669"/>
    <property type="project" value="TreeGrafter"/>
</dbReference>
<evidence type="ECO:0000256" key="3">
    <source>
        <dbReference type="ARBA" id="ARBA00023125"/>
    </source>
</evidence>
<feature type="region of interest" description="Disordered" evidence="5">
    <location>
        <begin position="298"/>
        <end position="321"/>
    </location>
</feature>
<dbReference type="InterPro" id="IPR000847">
    <property type="entry name" value="LysR_HTH_N"/>
</dbReference>
<feature type="compositionally biased region" description="Polar residues" evidence="5">
    <location>
        <begin position="298"/>
        <end position="312"/>
    </location>
</feature>
<dbReference type="Gene3D" id="1.10.10.10">
    <property type="entry name" value="Winged helix-like DNA-binding domain superfamily/Winged helix DNA-binding domain"/>
    <property type="match status" value="1"/>
</dbReference>
<dbReference type="SUPFAM" id="SSF53850">
    <property type="entry name" value="Periplasmic binding protein-like II"/>
    <property type="match status" value="1"/>
</dbReference>
<dbReference type="RefSeq" id="WP_163315064.1">
    <property type="nucleotide sequence ID" value="NZ_JAAGAA010000002.1"/>
</dbReference>
<keyword evidence="2" id="KW-0805">Transcription regulation</keyword>
<dbReference type="EMBL" id="JAAGAA010000002">
    <property type="protein sequence ID" value="NDV11809.1"/>
    <property type="molecule type" value="Genomic_DNA"/>
</dbReference>